<dbReference type="EMBL" id="LUCH01000679">
    <property type="protein sequence ID" value="KAF5404559.1"/>
    <property type="molecule type" value="Genomic_DNA"/>
</dbReference>
<dbReference type="InterPro" id="IPR034113">
    <property type="entry name" value="SCP_GAPR1-like"/>
</dbReference>
<dbReference type="Proteomes" id="UP000748531">
    <property type="component" value="Unassembled WGS sequence"/>
</dbReference>
<feature type="domain" description="SCP" evidence="1">
    <location>
        <begin position="5"/>
        <end position="159"/>
    </location>
</feature>
<accession>A0A8J4WKU1</accession>
<dbReference type="InterPro" id="IPR035940">
    <property type="entry name" value="CAP_sf"/>
</dbReference>
<evidence type="ECO:0000259" key="1">
    <source>
        <dbReference type="SMART" id="SM00198"/>
    </source>
</evidence>
<keyword evidence="3" id="KW-1185">Reference proteome</keyword>
<dbReference type="SUPFAM" id="SSF55797">
    <property type="entry name" value="PR-1-like"/>
    <property type="match status" value="1"/>
</dbReference>
<dbReference type="InterPro" id="IPR018244">
    <property type="entry name" value="Allrgn_V5/Tpx1_CS"/>
</dbReference>
<dbReference type="GO" id="GO:0005576">
    <property type="term" value="C:extracellular region"/>
    <property type="evidence" value="ECO:0007669"/>
    <property type="project" value="InterPro"/>
</dbReference>
<dbReference type="InterPro" id="IPR001283">
    <property type="entry name" value="CRISP-related"/>
</dbReference>
<reference evidence="2" key="1">
    <citation type="submission" date="2019-05" db="EMBL/GenBank/DDBJ databases">
        <title>Annotation for the trematode Paragonimus heterotremus.</title>
        <authorList>
            <person name="Choi Y.-J."/>
        </authorList>
    </citation>
    <scope>NUCLEOTIDE SEQUENCE</scope>
    <source>
        <strain evidence="2">LC</strain>
    </source>
</reference>
<sequence>MIDKQLNDEAVAAHNAFRSMHGCPNLQFDLDLAISAQNYAKVLAAKENLVHSGCEDYGENLATRMSSGVVQLSGTHNLQYLTFKVIMTKKPDLSKEATQLWYDEINLHDFGGDFNPNSGHFTQVIWKETRNAGFGVAKSSDEHKIFVVGHYKPAGNINGLFRENVLPVVRKIMLPQPITVQPLSERKKKMVRGSYTLVIIHEAFKRKRRWRTSVGLMNEEIIYAIK</sequence>
<dbReference type="PROSITE" id="PS01009">
    <property type="entry name" value="CRISP_1"/>
    <property type="match status" value="1"/>
</dbReference>
<dbReference type="InterPro" id="IPR014044">
    <property type="entry name" value="CAP_dom"/>
</dbReference>
<organism evidence="2 3">
    <name type="scientific">Paragonimus heterotremus</name>
    <dbReference type="NCBI Taxonomy" id="100268"/>
    <lineage>
        <taxon>Eukaryota</taxon>
        <taxon>Metazoa</taxon>
        <taxon>Spiralia</taxon>
        <taxon>Lophotrochozoa</taxon>
        <taxon>Platyhelminthes</taxon>
        <taxon>Trematoda</taxon>
        <taxon>Digenea</taxon>
        <taxon>Plagiorchiida</taxon>
        <taxon>Troglotremata</taxon>
        <taxon>Troglotrematidae</taxon>
        <taxon>Paragonimus</taxon>
    </lineage>
</organism>
<dbReference type="AlphaFoldDB" id="A0A8J4WKU1"/>
<proteinExistence type="predicted"/>
<protein>
    <recommendedName>
        <fullName evidence="1">SCP domain-containing protein</fullName>
    </recommendedName>
</protein>
<dbReference type="PANTHER" id="PTHR10334">
    <property type="entry name" value="CYSTEINE-RICH SECRETORY PROTEIN-RELATED"/>
    <property type="match status" value="1"/>
</dbReference>
<dbReference type="Gene3D" id="3.40.33.10">
    <property type="entry name" value="CAP"/>
    <property type="match status" value="1"/>
</dbReference>
<evidence type="ECO:0000313" key="3">
    <source>
        <dbReference type="Proteomes" id="UP000748531"/>
    </source>
</evidence>
<dbReference type="OrthoDB" id="337038at2759"/>
<dbReference type="Pfam" id="PF00188">
    <property type="entry name" value="CAP"/>
    <property type="match status" value="1"/>
</dbReference>
<name>A0A8J4WKU1_9TREM</name>
<dbReference type="CDD" id="cd05382">
    <property type="entry name" value="CAP_GAPR1-like"/>
    <property type="match status" value="1"/>
</dbReference>
<dbReference type="PRINTS" id="PR00837">
    <property type="entry name" value="V5TPXLIKE"/>
</dbReference>
<evidence type="ECO:0000313" key="2">
    <source>
        <dbReference type="EMBL" id="KAF5404559.1"/>
    </source>
</evidence>
<comment type="caution">
    <text evidence="2">The sequence shown here is derived from an EMBL/GenBank/DDBJ whole genome shotgun (WGS) entry which is preliminary data.</text>
</comment>
<gene>
    <name evidence="2" type="ORF">PHET_01787</name>
</gene>
<dbReference type="SMART" id="SM00198">
    <property type="entry name" value="SCP"/>
    <property type="match status" value="1"/>
</dbReference>